<accession>A0A4U1FLU6</accession>
<name>A0A4U1FLU6_MONMO</name>
<dbReference type="PROSITE" id="PS50132">
    <property type="entry name" value="RGS"/>
    <property type="match status" value="1"/>
</dbReference>
<keyword evidence="3" id="KW-0963">Cytoplasm</keyword>
<feature type="compositionally biased region" description="Basic and acidic residues" evidence="6">
    <location>
        <begin position="271"/>
        <end position="280"/>
    </location>
</feature>
<gene>
    <name evidence="9" type="ORF">EI555_001290</name>
</gene>
<feature type="compositionally biased region" description="Pro residues" evidence="6">
    <location>
        <begin position="679"/>
        <end position="694"/>
    </location>
</feature>
<dbReference type="GO" id="GO:0008277">
    <property type="term" value="P:regulation of G protein-coupled receptor signaling pathway"/>
    <property type="evidence" value="ECO:0007669"/>
    <property type="project" value="TreeGrafter"/>
</dbReference>
<feature type="compositionally biased region" description="Low complexity" evidence="6">
    <location>
        <begin position="781"/>
        <end position="790"/>
    </location>
</feature>
<dbReference type="GO" id="GO:0005886">
    <property type="term" value="C:plasma membrane"/>
    <property type="evidence" value="ECO:0007669"/>
    <property type="project" value="TreeGrafter"/>
</dbReference>
<dbReference type="PROSITE" id="PS50898">
    <property type="entry name" value="RBD"/>
    <property type="match status" value="2"/>
</dbReference>
<comment type="subcellular location">
    <subcellularLocation>
        <location evidence="1">Cytoplasm</location>
    </subcellularLocation>
</comment>
<feature type="domain" description="RBD" evidence="8">
    <location>
        <begin position="321"/>
        <end position="391"/>
    </location>
</feature>
<evidence type="ECO:0000259" key="8">
    <source>
        <dbReference type="PROSITE" id="PS50898"/>
    </source>
</evidence>
<dbReference type="SMART" id="SM00390">
    <property type="entry name" value="GoLoco"/>
    <property type="match status" value="1"/>
</dbReference>
<dbReference type="PANTHER" id="PTHR45945">
    <property type="entry name" value="REGULATOR OF G-PROTEIN SIGNALING LOCO"/>
    <property type="match status" value="1"/>
</dbReference>
<evidence type="ECO:0000256" key="5">
    <source>
        <dbReference type="ARBA" id="ARBA00022737"/>
    </source>
</evidence>
<dbReference type="InterPro" id="IPR003109">
    <property type="entry name" value="GoLoco_motif"/>
</dbReference>
<dbReference type="SUPFAM" id="SSF48097">
    <property type="entry name" value="Regulator of G-protein signaling, RGS"/>
    <property type="match status" value="1"/>
</dbReference>
<evidence type="ECO:0000313" key="10">
    <source>
        <dbReference type="Proteomes" id="UP000308365"/>
    </source>
</evidence>
<dbReference type="GO" id="GO:0005737">
    <property type="term" value="C:cytoplasm"/>
    <property type="evidence" value="ECO:0007669"/>
    <property type="project" value="UniProtKB-SubCell"/>
</dbReference>
<dbReference type="PROSITE" id="PS50877">
    <property type="entry name" value="GOLOCO"/>
    <property type="match status" value="1"/>
</dbReference>
<protein>
    <recommendedName>
        <fullName evidence="11">Regulator of G protein signaling 12</fullName>
    </recommendedName>
</protein>
<comment type="caution">
    <text evidence="9">The sequence shown here is derived from an EMBL/GenBank/DDBJ whole genome shotgun (WGS) entry which is preliminary data.</text>
</comment>
<dbReference type="InterPro" id="IPR024066">
    <property type="entry name" value="RGS_subdom1/3"/>
</dbReference>
<evidence type="ECO:0008006" key="11">
    <source>
        <dbReference type="Google" id="ProtNLM"/>
    </source>
</evidence>
<feature type="compositionally biased region" description="Low complexity" evidence="6">
    <location>
        <begin position="206"/>
        <end position="225"/>
    </location>
</feature>
<feature type="compositionally biased region" description="Basic and acidic residues" evidence="6">
    <location>
        <begin position="607"/>
        <end position="617"/>
    </location>
</feature>
<keyword evidence="2" id="KW-0343">GTPase activation</keyword>
<dbReference type="Pfam" id="PF16613">
    <property type="entry name" value="RGS12_us1"/>
    <property type="match status" value="1"/>
</dbReference>
<evidence type="ECO:0000256" key="6">
    <source>
        <dbReference type="SAM" id="MobiDB-lite"/>
    </source>
</evidence>
<dbReference type="InterPro" id="IPR036305">
    <property type="entry name" value="RGS_sf"/>
</dbReference>
<dbReference type="GO" id="GO:0007165">
    <property type="term" value="P:signal transduction"/>
    <property type="evidence" value="ECO:0007669"/>
    <property type="project" value="InterPro"/>
</dbReference>
<dbReference type="Gene3D" id="3.10.20.90">
    <property type="entry name" value="Phosphatidylinositol 3-kinase Catalytic Subunit, Chain A, domain 1"/>
    <property type="match status" value="2"/>
</dbReference>
<dbReference type="EMBL" id="RWIC01000063">
    <property type="protein sequence ID" value="TKC50978.1"/>
    <property type="molecule type" value="Genomic_DNA"/>
</dbReference>
<dbReference type="InterPro" id="IPR046995">
    <property type="entry name" value="RGS10/12/14-like"/>
</dbReference>
<keyword evidence="5" id="KW-0677">Repeat</keyword>
<dbReference type="SUPFAM" id="SSF54236">
    <property type="entry name" value="Ubiquitin-like"/>
    <property type="match status" value="2"/>
</dbReference>
<dbReference type="InterPro" id="IPR037880">
    <property type="entry name" value="RGS12_RGS"/>
</dbReference>
<evidence type="ECO:0000256" key="2">
    <source>
        <dbReference type="ARBA" id="ARBA00022468"/>
    </source>
</evidence>
<dbReference type="PRINTS" id="PR01301">
    <property type="entry name" value="RGSPROTEIN"/>
</dbReference>
<dbReference type="GO" id="GO:0009968">
    <property type="term" value="P:negative regulation of signal transduction"/>
    <property type="evidence" value="ECO:0007669"/>
    <property type="project" value="UniProtKB-KW"/>
</dbReference>
<dbReference type="InterPro" id="IPR044926">
    <property type="entry name" value="RGS_subdomain_2"/>
</dbReference>
<feature type="region of interest" description="Disordered" evidence="6">
    <location>
        <begin position="602"/>
        <end position="652"/>
    </location>
</feature>
<dbReference type="AlphaFoldDB" id="A0A4U1FLU6"/>
<feature type="region of interest" description="Disordered" evidence="6">
    <location>
        <begin position="666"/>
        <end position="723"/>
    </location>
</feature>
<dbReference type="InterPro" id="IPR016137">
    <property type="entry name" value="RGS"/>
</dbReference>
<dbReference type="Gene3D" id="1.10.196.10">
    <property type="match status" value="1"/>
</dbReference>
<evidence type="ECO:0000313" key="9">
    <source>
        <dbReference type="EMBL" id="TKC50978.1"/>
    </source>
</evidence>
<feature type="domain" description="RBD" evidence="8">
    <location>
        <begin position="393"/>
        <end position="463"/>
    </location>
</feature>
<feature type="compositionally biased region" description="Polar residues" evidence="6">
    <location>
        <begin position="477"/>
        <end position="493"/>
    </location>
</feature>
<dbReference type="SMART" id="SM00455">
    <property type="entry name" value="RBD"/>
    <property type="match status" value="2"/>
</dbReference>
<feature type="domain" description="RGS" evidence="7">
    <location>
        <begin position="74"/>
        <end position="191"/>
    </location>
</feature>
<feature type="compositionally biased region" description="Basic and acidic residues" evidence="6">
    <location>
        <begin position="510"/>
        <end position="527"/>
    </location>
</feature>
<dbReference type="Pfam" id="PF16611">
    <property type="entry name" value="RGS12_us2"/>
    <property type="match status" value="1"/>
</dbReference>
<dbReference type="CDD" id="cd08742">
    <property type="entry name" value="RGS_RGS12"/>
    <property type="match status" value="1"/>
</dbReference>
<dbReference type="GO" id="GO:0005096">
    <property type="term" value="F:GTPase activator activity"/>
    <property type="evidence" value="ECO:0007669"/>
    <property type="project" value="UniProtKB-KW"/>
</dbReference>
<dbReference type="Pfam" id="PF02188">
    <property type="entry name" value="GoLoco"/>
    <property type="match status" value="1"/>
</dbReference>
<evidence type="ECO:0000256" key="1">
    <source>
        <dbReference type="ARBA" id="ARBA00004496"/>
    </source>
</evidence>
<dbReference type="GO" id="GO:0005634">
    <property type="term" value="C:nucleus"/>
    <property type="evidence" value="ECO:0007669"/>
    <property type="project" value="TreeGrafter"/>
</dbReference>
<feature type="region of interest" description="Disordered" evidence="6">
    <location>
        <begin position="781"/>
        <end position="831"/>
    </location>
</feature>
<feature type="compositionally biased region" description="Basic and acidic residues" evidence="6">
    <location>
        <begin position="461"/>
        <end position="476"/>
    </location>
</feature>
<sequence>VDSLGAPAVPAARAAATCDKHPCRVCACAASGELNGADLKDCVSNHSLSSNASLPSVQSCRRLRERRVASWAVSFERLLQDPLGVRYFSDFLRKEFSEENILFWQACEYFHHVPAHDKKELSYRAREIFSKFLSSKATMPVNIDSQAQLADDILSAPHPDMFKEQQLQIFNLMKFDSYTRFLKSPLYQECILAEVEGRPLPDAQQVPSSPTSKHSVSSDHSNASTPKKLNGKSKSGRSLNEELGDEDSEKKRKGAFFSWSRTRSAGRSQKRKDQGDRPSDPVHTNGGLGRRESQGSMTSAGSLDLPEACRTLAPEKDKAAKHCSIQLPDGTACVVLVRAGLSIKEVLAGLCERHGINGAAVDLFLVGGDKPLVLHQDSSILESRDLRLEKRTLFRLDLVPINRSVGLKAKPSKPVAEVLRPVAAKYGLRLSELVARLSGEKEPLDLGAPISSLDGQRVILEEKEPSRGKVPTDKQKSGPTKQSAAVNASSRNHSAMGEERTLGKSNSIKIKGENGKNARDPRLSKREESIAKIGKKKYQKINLDEAEEFFELISKAQSNRADDQRGLLRKEDLVLPEFLRLPPGPPGLALSPLAAPKAFCTRPATGHSEESAPRPRESPATSPGSADSPPLCSPGTPGTPSPPAQAAEAGGVQTVEGEHVADLTLTGEGHLSSPNSTFLPPPPTPPGSAAPPRPAACLPLEPLPDGPSAADSPPRRSGGLALNLSRSGVRDGLWGCLRGAAEGGQMGDRLSLLPAAGGGARGSRGLPVSTIVDVDRVAGSAPGPGSSIPGVWTGPWRSRAGGTLTSDRPGLSPGLGGPAKPKAGPHHATFV</sequence>
<dbReference type="CDD" id="cd17136">
    <property type="entry name" value="RBD1_RGS12"/>
    <property type="match status" value="1"/>
</dbReference>
<dbReference type="PANTHER" id="PTHR45945:SF1">
    <property type="entry name" value="REGULATOR OF G-PROTEIN SIGNALING 12"/>
    <property type="match status" value="1"/>
</dbReference>
<dbReference type="Proteomes" id="UP000308365">
    <property type="component" value="Unassembled WGS sequence"/>
</dbReference>
<keyword evidence="4" id="KW-0734">Signal transduction inhibitor</keyword>
<feature type="non-terminal residue" evidence="9">
    <location>
        <position position="1"/>
    </location>
</feature>
<reference evidence="10" key="1">
    <citation type="journal article" date="2019" name="IScience">
        <title>Narwhal Genome Reveals Long-Term Low Genetic Diversity despite Current Large Abundance Size.</title>
        <authorList>
            <person name="Westbury M.V."/>
            <person name="Petersen B."/>
            <person name="Garde E."/>
            <person name="Heide-Jorgensen M.P."/>
            <person name="Lorenzen E.D."/>
        </authorList>
    </citation>
    <scope>NUCLEOTIDE SEQUENCE [LARGE SCALE GENOMIC DNA]</scope>
</reference>
<dbReference type="Pfam" id="PF00615">
    <property type="entry name" value="RGS"/>
    <property type="match status" value="1"/>
</dbReference>
<dbReference type="Gene3D" id="1.10.167.10">
    <property type="entry name" value="Regulator of G-protein Signalling 4, domain 2"/>
    <property type="match status" value="1"/>
</dbReference>
<dbReference type="Pfam" id="PF02196">
    <property type="entry name" value="RBD"/>
    <property type="match status" value="1"/>
</dbReference>
<proteinExistence type="predicted"/>
<feature type="region of interest" description="Disordered" evidence="6">
    <location>
        <begin position="461"/>
        <end position="527"/>
    </location>
</feature>
<dbReference type="InterPro" id="IPR003116">
    <property type="entry name" value="RBD_dom"/>
</dbReference>
<evidence type="ECO:0000256" key="3">
    <source>
        <dbReference type="ARBA" id="ARBA00022490"/>
    </source>
</evidence>
<dbReference type="FunFam" id="1.10.167.10:FF:000001">
    <property type="entry name" value="Putative regulator of g-protein signaling 12"/>
    <property type="match status" value="1"/>
</dbReference>
<dbReference type="InterPro" id="IPR029071">
    <property type="entry name" value="Ubiquitin-like_domsf"/>
</dbReference>
<dbReference type="Pfam" id="PF16612">
    <property type="entry name" value="RGS12_usC"/>
    <property type="match status" value="1"/>
</dbReference>
<feature type="region of interest" description="Disordered" evidence="6">
    <location>
        <begin position="201"/>
        <end position="302"/>
    </location>
</feature>
<organism evidence="9 10">
    <name type="scientific">Monodon monoceros</name>
    <name type="common">Narwhal</name>
    <name type="synonym">Ceratodon monodon</name>
    <dbReference type="NCBI Taxonomy" id="40151"/>
    <lineage>
        <taxon>Eukaryota</taxon>
        <taxon>Metazoa</taxon>
        <taxon>Chordata</taxon>
        <taxon>Craniata</taxon>
        <taxon>Vertebrata</taxon>
        <taxon>Euteleostomi</taxon>
        <taxon>Mammalia</taxon>
        <taxon>Eutheria</taxon>
        <taxon>Laurasiatheria</taxon>
        <taxon>Artiodactyla</taxon>
        <taxon>Whippomorpha</taxon>
        <taxon>Cetacea</taxon>
        <taxon>Odontoceti</taxon>
        <taxon>Monodontidae</taxon>
        <taxon>Monodon</taxon>
    </lineage>
</organism>
<evidence type="ECO:0000256" key="4">
    <source>
        <dbReference type="ARBA" id="ARBA00022700"/>
    </source>
</evidence>
<dbReference type="SMART" id="SM00315">
    <property type="entry name" value="RGS"/>
    <property type="match status" value="1"/>
</dbReference>
<evidence type="ECO:0000259" key="7">
    <source>
        <dbReference type="PROSITE" id="PS50132"/>
    </source>
</evidence>